<keyword evidence="1" id="KW-0678">Repressor</keyword>
<sequence>MELLATRTITHSDELHDALHSHAQGQLFCVQSGVVSVQTETGRWLLPPGCLGWVPPWQAHAATSRGPLQAVSRYFDETGSRACMPATLTVVRSTPLLQALLDGLPAAGAARQHYLQTFAHALGMCAPLTGFLPMPGHPALQALVQHLLQHPADAADFGQWAQRCHMSRRTLTRRFSAETGWSLGLWHRQMRLQCALEQLAHGLPVTTVAFDCGYQSVSAFIAVFRARYGLTPRAWQLAHAAAPAEPHSKAAAG</sequence>
<proteinExistence type="predicted"/>
<dbReference type="FunFam" id="1.10.10.60:FF:000132">
    <property type="entry name" value="AraC family transcriptional regulator"/>
    <property type="match status" value="1"/>
</dbReference>
<dbReference type="SUPFAM" id="SSF46689">
    <property type="entry name" value="Homeodomain-like"/>
    <property type="match status" value="1"/>
</dbReference>
<evidence type="ECO:0000313" key="7">
    <source>
        <dbReference type="EMBL" id="MYN45618.1"/>
    </source>
</evidence>
<dbReference type="PROSITE" id="PS00041">
    <property type="entry name" value="HTH_ARAC_FAMILY_1"/>
    <property type="match status" value="1"/>
</dbReference>
<organism evidence="7 8">
    <name type="scientific">Duganella fentianensis</name>
    <dbReference type="NCBI Taxonomy" id="2692177"/>
    <lineage>
        <taxon>Bacteria</taxon>
        <taxon>Pseudomonadati</taxon>
        <taxon>Pseudomonadota</taxon>
        <taxon>Betaproteobacteria</taxon>
        <taxon>Burkholderiales</taxon>
        <taxon>Oxalobacteraceae</taxon>
        <taxon>Telluria group</taxon>
        <taxon>Duganella</taxon>
    </lineage>
</organism>
<evidence type="ECO:0000256" key="5">
    <source>
        <dbReference type="ARBA" id="ARBA00023163"/>
    </source>
</evidence>
<gene>
    <name evidence="7" type="ORF">GTP23_11220</name>
</gene>
<dbReference type="CDD" id="cd06124">
    <property type="entry name" value="cupin_NimR-like_N"/>
    <property type="match status" value="1"/>
</dbReference>
<dbReference type="GO" id="GO:0003700">
    <property type="term" value="F:DNA-binding transcription factor activity"/>
    <property type="evidence" value="ECO:0007669"/>
    <property type="project" value="InterPro"/>
</dbReference>
<keyword evidence="4" id="KW-0010">Activator</keyword>
<dbReference type="Pfam" id="PF02311">
    <property type="entry name" value="AraC_binding"/>
    <property type="match status" value="1"/>
</dbReference>
<dbReference type="InterPro" id="IPR018060">
    <property type="entry name" value="HTH_AraC"/>
</dbReference>
<dbReference type="Gene3D" id="1.10.10.60">
    <property type="entry name" value="Homeodomain-like"/>
    <property type="match status" value="1"/>
</dbReference>
<dbReference type="PRINTS" id="PR00032">
    <property type="entry name" value="HTHARAC"/>
</dbReference>
<dbReference type="PROSITE" id="PS01124">
    <property type="entry name" value="HTH_ARAC_FAMILY_2"/>
    <property type="match status" value="1"/>
</dbReference>
<evidence type="ECO:0000313" key="8">
    <source>
        <dbReference type="Proteomes" id="UP000444316"/>
    </source>
</evidence>
<keyword evidence="2" id="KW-0805">Transcription regulation</keyword>
<dbReference type="EMBL" id="WWCL01000002">
    <property type="protein sequence ID" value="MYN45618.1"/>
    <property type="molecule type" value="Genomic_DNA"/>
</dbReference>
<keyword evidence="3" id="KW-0238">DNA-binding</keyword>
<dbReference type="GO" id="GO:0043565">
    <property type="term" value="F:sequence-specific DNA binding"/>
    <property type="evidence" value="ECO:0007669"/>
    <property type="project" value="InterPro"/>
</dbReference>
<reference evidence="7" key="1">
    <citation type="submission" date="2019-12" db="EMBL/GenBank/DDBJ databases">
        <title>Novel species isolated from a subtropical stream in China.</title>
        <authorList>
            <person name="Lu H."/>
        </authorList>
    </citation>
    <scope>NUCLEOTIDE SEQUENCE [LARGE SCALE GENOMIC DNA]</scope>
    <source>
        <strain evidence="7">FT93W</strain>
    </source>
</reference>
<dbReference type="SUPFAM" id="SSF51182">
    <property type="entry name" value="RmlC-like cupins"/>
    <property type="match status" value="1"/>
</dbReference>
<evidence type="ECO:0000256" key="3">
    <source>
        <dbReference type="ARBA" id="ARBA00023125"/>
    </source>
</evidence>
<dbReference type="AlphaFoldDB" id="A0A845I3Z9"/>
<dbReference type="InterPro" id="IPR018062">
    <property type="entry name" value="HTH_AraC-typ_CS"/>
</dbReference>
<keyword evidence="5" id="KW-0804">Transcription</keyword>
<keyword evidence="8" id="KW-1185">Reference proteome</keyword>
<dbReference type="InterPro" id="IPR020449">
    <property type="entry name" value="Tscrpt_reg_AraC-type_HTH"/>
</dbReference>
<evidence type="ECO:0000259" key="6">
    <source>
        <dbReference type="PROSITE" id="PS01124"/>
    </source>
</evidence>
<dbReference type="RefSeq" id="WP_161035198.1">
    <property type="nucleotide sequence ID" value="NZ_WWCL01000002.1"/>
</dbReference>
<dbReference type="InterPro" id="IPR011051">
    <property type="entry name" value="RmlC_Cupin_sf"/>
</dbReference>
<comment type="caution">
    <text evidence="7">The sequence shown here is derived from an EMBL/GenBank/DDBJ whole genome shotgun (WGS) entry which is preliminary data.</text>
</comment>
<accession>A0A845I3Z9</accession>
<dbReference type="Pfam" id="PF12833">
    <property type="entry name" value="HTH_18"/>
    <property type="match status" value="1"/>
</dbReference>
<evidence type="ECO:0000256" key="1">
    <source>
        <dbReference type="ARBA" id="ARBA00022491"/>
    </source>
</evidence>
<protein>
    <submittedName>
        <fullName evidence="7">Helix-turn-helix domain-containing protein</fullName>
    </submittedName>
</protein>
<dbReference type="SMART" id="SM00342">
    <property type="entry name" value="HTH_ARAC"/>
    <property type="match status" value="1"/>
</dbReference>
<name>A0A845I3Z9_9BURK</name>
<dbReference type="Gene3D" id="2.60.120.10">
    <property type="entry name" value="Jelly Rolls"/>
    <property type="match status" value="1"/>
</dbReference>
<evidence type="ECO:0000256" key="2">
    <source>
        <dbReference type="ARBA" id="ARBA00023015"/>
    </source>
</evidence>
<dbReference type="InterPro" id="IPR009057">
    <property type="entry name" value="Homeodomain-like_sf"/>
</dbReference>
<evidence type="ECO:0000256" key="4">
    <source>
        <dbReference type="ARBA" id="ARBA00023159"/>
    </source>
</evidence>
<dbReference type="PANTHER" id="PTHR11019:SF199">
    <property type="entry name" value="HTH-TYPE TRANSCRIPTIONAL REGULATOR NIMR"/>
    <property type="match status" value="1"/>
</dbReference>
<feature type="domain" description="HTH araC/xylS-type" evidence="6">
    <location>
        <begin position="141"/>
        <end position="238"/>
    </location>
</feature>
<dbReference type="InterPro" id="IPR014710">
    <property type="entry name" value="RmlC-like_jellyroll"/>
</dbReference>
<dbReference type="InterPro" id="IPR003313">
    <property type="entry name" value="AraC-bd"/>
</dbReference>
<dbReference type="Proteomes" id="UP000444316">
    <property type="component" value="Unassembled WGS sequence"/>
</dbReference>
<dbReference type="PANTHER" id="PTHR11019">
    <property type="entry name" value="HTH-TYPE TRANSCRIPTIONAL REGULATOR NIMR"/>
    <property type="match status" value="1"/>
</dbReference>